<dbReference type="GO" id="GO:0051087">
    <property type="term" value="F:protein-folding chaperone binding"/>
    <property type="evidence" value="ECO:0007669"/>
    <property type="project" value="TreeGrafter"/>
</dbReference>
<dbReference type="GO" id="GO:0042026">
    <property type="term" value="P:protein refolding"/>
    <property type="evidence" value="ECO:0007669"/>
    <property type="project" value="TreeGrafter"/>
</dbReference>
<dbReference type="GO" id="GO:0005524">
    <property type="term" value="F:ATP binding"/>
    <property type="evidence" value="ECO:0007669"/>
    <property type="project" value="UniProtKB-KW"/>
</dbReference>
<evidence type="ECO:0000256" key="5">
    <source>
        <dbReference type="ARBA" id="ARBA00023186"/>
    </source>
</evidence>
<keyword evidence="8" id="KW-0175">Coiled coil</keyword>
<dbReference type="Pfam" id="PF07724">
    <property type="entry name" value="AAA_2"/>
    <property type="match status" value="1"/>
</dbReference>
<dbReference type="PRINTS" id="PR00300">
    <property type="entry name" value="CLPPROTEASEA"/>
</dbReference>
<keyword evidence="4 7" id="KW-0067">ATP-binding</keyword>
<dbReference type="PROSITE" id="PS00871">
    <property type="entry name" value="CLPAB_2"/>
    <property type="match status" value="1"/>
</dbReference>
<feature type="compositionally biased region" description="Gly residues" evidence="9">
    <location>
        <begin position="373"/>
        <end position="389"/>
    </location>
</feature>
<dbReference type="GO" id="GO:0043335">
    <property type="term" value="P:protein unfolding"/>
    <property type="evidence" value="ECO:0007669"/>
    <property type="project" value="TreeGrafter"/>
</dbReference>
<dbReference type="SUPFAM" id="SSF81923">
    <property type="entry name" value="Double Clp-N motif"/>
    <property type="match status" value="1"/>
</dbReference>
<dbReference type="GO" id="GO:0051082">
    <property type="term" value="F:unfolded protein binding"/>
    <property type="evidence" value="ECO:0007669"/>
    <property type="project" value="TreeGrafter"/>
</dbReference>
<feature type="compositionally biased region" description="Low complexity" evidence="9">
    <location>
        <begin position="390"/>
        <end position="413"/>
    </location>
</feature>
<feature type="compositionally biased region" description="Gly residues" evidence="9">
    <location>
        <begin position="214"/>
        <end position="224"/>
    </location>
</feature>
<dbReference type="FunFam" id="3.40.50.300:FF:000025">
    <property type="entry name" value="ATP-dependent Clp protease subunit"/>
    <property type="match status" value="1"/>
</dbReference>
<evidence type="ECO:0000313" key="11">
    <source>
        <dbReference type="EMBL" id="KAG0664076.1"/>
    </source>
</evidence>
<dbReference type="Pfam" id="PF10431">
    <property type="entry name" value="ClpB_D2-small"/>
    <property type="match status" value="1"/>
</dbReference>
<dbReference type="SUPFAM" id="SSF52540">
    <property type="entry name" value="P-loop containing nucleoside triphosphate hydrolases"/>
    <property type="match status" value="2"/>
</dbReference>
<feature type="region of interest" description="Disordered" evidence="9">
    <location>
        <begin position="1363"/>
        <end position="1394"/>
    </location>
</feature>
<dbReference type="InterPro" id="IPR003959">
    <property type="entry name" value="ATPase_AAA_core"/>
</dbReference>
<dbReference type="EMBL" id="PUHQ01000016">
    <property type="protein sequence ID" value="KAG0664076.1"/>
    <property type="molecule type" value="Genomic_DNA"/>
</dbReference>
<evidence type="ECO:0000259" key="10">
    <source>
        <dbReference type="PROSITE" id="PS51903"/>
    </source>
</evidence>
<dbReference type="InterPro" id="IPR036628">
    <property type="entry name" value="Clp_N_dom_sf"/>
</dbReference>
<dbReference type="OrthoDB" id="47330at2759"/>
<protein>
    <recommendedName>
        <fullName evidence="10">Clp R domain-containing protein</fullName>
    </recommendedName>
</protein>
<feature type="coiled-coil region" evidence="8">
    <location>
        <begin position="956"/>
        <end position="1024"/>
    </location>
</feature>
<comment type="caution">
    <text evidence="11">The sequence shown here is derived from an EMBL/GenBank/DDBJ whole genome shotgun (WGS) entry which is preliminary data.</text>
</comment>
<dbReference type="Proteomes" id="UP000777482">
    <property type="component" value="Unassembled WGS sequence"/>
</dbReference>
<dbReference type="SMART" id="SM01086">
    <property type="entry name" value="ClpB_D2-small"/>
    <property type="match status" value="1"/>
</dbReference>
<evidence type="ECO:0000256" key="6">
    <source>
        <dbReference type="PROSITE-ProRule" id="PRU01251"/>
    </source>
</evidence>
<dbReference type="InterPro" id="IPR019489">
    <property type="entry name" value="Clp_ATPase_C"/>
</dbReference>
<evidence type="ECO:0000313" key="12">
    <source>
        <dbReference type="Proteomes" id="UP000777482"/>
    </source>
</evidence>
<dbReference type="FunFam" id="3.40.50.300:FF:000120">
    <property type="entry name" value="ATP-dependent chaperone ClpB"/>
    <property type="match status" value="1"/>
</dbReference>
<evidence type="ECO:0000256" key="1">
    <source>
        <dbReference type="ARBA" id="ARBA00008675"/>
    </source>
</evidence>
<name>A0A9P6W420_RHOMI</name>
<dbReference type="PROSITE" id="PS51903">
    <property type="entry name" value="CLP_R"/>
    <property type="match status" value="1"/>
</dbReference>
<dbReference type="PANTHER" id="PTHR11638">
    <property type="entry name" value="ATP-DEPENDENT CLP PROTEASE"/>
    <property type="match status" value="1"/>
</dbReference>
<evidence type="ECO:0000256" key="2">
    <source>
        <dbReference type="ARBA" id="ARBA00022737"/>
    </source>
</evidence>
<dbReference type="PROSITE" id="PS00870">
    <property type="entry name" value="CLPAB_1"/>
    <property type="match status" value="1"/>
</dbReference>
<feature type="domain" description="Clp R" evidence="10">
    <location>
        <begin position="435"/>
        <end position="585"/>
    </location>
</feature>
<evidence type="ECO:0000256" key="9">
    <source>
        <dbReference type="SAM" id="MobiDB-lite"/>
    </source>
</evidence>
<dbReference type="InterPro" id="IPR050130">
    <property type="entry name" value="ClpA_ClpB"/>
</dbReference>
<evidence type="ECO:0000256" key="4">
    <source>
        <dbReference type="ARBA" id="ARBA00022840"/>
    </source>
</evidence>
<keyword evidence="2 6" id="KW-0677">Repeat</keyword>
<evidence type="ECO:0000256" key="3">
    <source>
        <dbReference type="ARBA" id="ARBA00022741"/>
    </source>
</evidence>
<feature type="compositionally biased region" description="Acidic residues" evidence="9">
    <location>
        <begin position="1372"/>
        <end position="1394"/>
    </location>
</feature>
<dbReference type="InterPro" id="IPR018368">
    <property type="entry name" value="ClpA/B_CS1"/>
</dbReference>
<feature type="coiled-coil region" evidence="8">
    <location>
        <begin position="898"/>
        <end position="925"/>
    </location>
</feature>
<dbReference type="InterPro" id="IPR028299">
    <property type="entry name" value="ClpA/B_CS2"/>
</dbReference>
<dbReference type="InterPro" id="IPR003593">
    <property type="entry name" value="AAA+_ATPase"/>
</dbReference>
<gene>
    <name evidence="11" type="ORF">C6P46_001937</name>
</gene>
<dbReference type="CDD" id="cd00009">
    <property type="entry name" value="AAA"/>
    <property type="match status" value="1"/>
</dbReference>
<keyword evidence="3 7" id="KW-0547">Nucleotide-binding</keyword>
<dbReference type="InterPro" id="IPR001270">
    <property type="entry name" value="ClpA/B"/>
</dbReference>
<reference evidence="11 12" key="1">
    <citation type="submission" date="2020-11" db="EMBL/GenBank/DDBJ databases">
        <title>Kefir isolates.</title>
        <authorList>
            <person name="Marcisauskas S."/>
            <person name="Kim Y."/>
            <person name="Blasche S."/>
        </authorList>
    </citation>
    <scope>NUCLEOTIDE SEQUENCE [LARGE SCALE GENOMIC DNA]</scope>
    <source>
        <strain evidence="11 12">KR</strain>
    </source>
</reference>
<proteinExistence type="inferred from homology"/>
<feature type="compositionally biased region" description="Low complexity" evidence="9">
    <location>
        <begin position="261"/>
        <end position="271"/>
    </location>
</feature>
<evidence type="ECO:0000256" key="8">
    <source>
        <dbReference type="SAM" id="Coils"/>
    </source>
</evidence>
<dbReference type="Pfam" id="PF00004">
    <property type="entry name" value="AAA"/>
    <property type="match status" value="1"/>
</dbReference>
<keyword evidence="12" id="KW-1185">Reference proteome</keyword>
<feature type="compositionally biased region" description="Gly residues" evidence="9">
    <location>
        <begin position="414"/>
        <end position="425"/>
    </location>
</feature>
<dbReference type="InterPro" id="IPR041546">
    <property type="entry name" value="ClpA/ClpB_AAA_lid"/>
</dbReference>
<feature type="compositionally biased region" description="Low complexity" evidence="9">
    <location>
        <begin position="334"/>
        <end position="367"/>
    </location>
</feature>
<accession>A0A9P6W420</accession>
<dbReference type="CDD" id="cd19499">
    <property type="entry name" value="RecA-like_ClpB_Hsp104-like"/>
    <property type="match status" value="1"/>
</dbReference>
<dbReference type="InterPro" id="IPR004176">
    <property type="entry name" value="Clp_R_N"/>
</dbReference>
<evidence type="ECO:0000256" key="7">
    <source>
        <dbReference type="RuleBase" id="RU004432"/>
    </source>
</evidence>
<feature type="region of interest" description="Disordered" evidence="9">
    <location>
        <begin position="214"/>
        <end position="429"/>
    </location>
</feature>
<organism evidence="11 12">
    <name type="scientific">Rhodotorula mucilaginosa</name>
    <name type="common">Yeast</name>
    <name type="synonym">Rhodotorula rubra</name>
    <dbReference type="NCBI Taxonomy" id="5537"/>
    <lineage>
        <taxon>Eukaryota</taxon>
        <taxon>Fungi</taxon>
        <taxon>Dikarya</taxon>
        <taxon>Basidiomycota</taxon>
        <taxon>Pucciniomycotina</taxon>
        <taxon>Microbotryomycetes</taxon>
        <taxon>Sporidiobolales</taxon>
        <taxon>Sporidiobolaceae</taxon>
        <taxon>Rhodotorula</taxon>
    </lineage>
</organism>
<dbReference type="InterPro" id="IPR027417">
    <property type="entry name" value="P-loop_NTPase"/>
</dbReference>
<sequence>MDDLKCNSLRCRKSLALEGSAVVTTWCASLTFRLRDALAARLNPSICPACETALPDPDDVVQTSLNPHDSYKTSILAGLSPTIILDIAGRALNFYAYQASRATFSESTRKRYLATSLAGRKRVTAAENGRSPLRQRIAILEAQCNTITREAHTEVNLLKEKLTRKFEAAAKRRNHDLQETHKANAKAYQKLRLQYDKAKQRALFDGADQSGLGNAGPVGGGSNAGPGTPAFQQTFLSGLNGRGTPRPGGGVNHGPFSSVARQQQNGSRMSGSGNGSGRDSATSWTAFPGGAPPHGTTAQGPIQHYPATGGGTNARQNGLTTANGSATRPRHQLRQPGVPQQVQQRLGGGSRRSNGSAGSSAHSSDSRTVSAQGVGGGPNRSTAFGGGAGQSWSHGGFVSGQGYQQQQQQHRPTAGGGFRPAGGGTMAELRSTMDPSKLTEAAAGSLQAAVQLAKDNQQGVVAPAHLFSALLDPATNETGRSQQTLLHSILNKAGAQPELVQRGLAKFIVRLPSQEPPPDDVSLSPALAKVLREAEKLMKDKNDSFVAQDHLILACVQDPSILNILKEAGTTPEAIKTAAQQVRGGKQVNSRGAEEGFEALKKYAKDMTAEAEEGRLDPVIGRDAEIRRCIRILSRRTKSKSPCLPALACIAHRIYIPYSPYMHTGEVLRTVPARQQVADFAFSFSDNPVLIGEPGTGKTAVVEGLAQRIINRDVPPNLLCRLWSLDFGALHAGAKYKGEFEERMKAVIEECENVESNVVLFIDELHSLVAGQGASGGGIDAANLLKPAMARGKIRVIGATTLAEYRQYIEKDAALERRFQQVLVNEPSVPETISILRGIKEKYEVHHGVTILDSALVAAATLAHRYLTARKLPDAAIDCVDEACSAVRIARESQPEEIDQFERQKLQLEIELHALQGELKRDKNDEVAKQKIEECKQAISRIDDQLAPIKARFEAEKAKSDELNHVRKRIDELTAKAADAERRYDLATAADLRHYAIPELHSRLQQLEQQKKDEERQLRAEGGESLAGDTVTAEAIQQVVAQWSGIPVSNMKMTEKQKLLKMEKTLRKEVVGQDEAVSAVANAIRLSRSGLSNQDRPIASFLFVGPSGTGKTQLAKALAKFLFDSPDAMLRIDASEYSEKHSISRLIGAPPGYIGHDESGQLTEYIRRKPYSVVLIDEIEKAAREFHQLFLQVLDDGRLTDSHGRVVNFKNTVIIMTSNIGASYLNDLPDDAETIPKETRELINGALRSTLPIEFVNRIDSITLFNRLTRADVRAIVSIRIAEVQKRLRANGRDITLQLSDAALDYLGSVGYSPIFGARPLNREIQTSLLNPLSKMILEECIRDGETARVDFDAPRNRLVVTPNHEPTVQMEQDDDDMDDDMDEDDVAIEEVDE</sequence>
<comment type="similarity">
    <text evidence="1 7">Belongs to the ClpA/ClpB family.</text>
</comment>
<dbReference type="SMART" id="SM00382">
    <property type="entry name" value="AAA"/>
    <property type="match status" value="2"/>
</dbReference>
<dbReference type="Gene3D" id="1.10.8.60">
    <property type="match status" value="1"/>
</dbReference>
<dbReference type="Pfam" id="PF17871">
    <property type="entry name" value="AAA_lid_9"/>
    <property type="match status" value="1"/>
</dbReference>
<feature type="compositionally biased region" description="Polar residues" evidence="9">
    <location>
        <begin position="313"/>
        <end position="326"/>
    </location>
</feature>
<dbReference type="Gene3D" id="1.10.1780.10">
    <property type="entry name" value="Clp, N-terminal domain"/>
    <property type="match status" value="1"/>
</dbReference>
<keyword evidence="5 7" id="KW-0143">Chaperone</keyword>
<dbReference type="GO" id="GO:0005829">
    <property type="term" value="C:cytosol"/>
    <property type="evidence" value="ECO:0007669"/>
    <property type="project" value="TreeGrafter"/>
</dbReference>
<dbReference type="GO" id="GO:0016887">
    <property type="term" value="F:ATP hydrolysis activity"/>
    <property type="evidence" value="ECO:0007669"/>
    <property type="project" value="InterPro"/>
</dbReference>
<dbReference type="GO" id="GO:0070370">
    <property type="term" value="P:cellular heat acclimation"/>
    <property type="evidence" value="ECO:0007669"/>
    <property type="project" value="TreeGrafter"/>
</dbReference>
<dbReference type="Gene3D" id="3.40.50.300">
    <property type="entry name" value="P-loop containing nucleotide triphosphate hydrolases"/>
    <property type="match status" value="4"/>
</dbReference>
<dbReference type="PANTHER" id="PTHR11638:SF18">
    <property type="entry name" value="HEAT SHOCK PROTEIN 104"/>
    <property type="match status" value="1"/>
</dbReference>
<dbReference type="Pfam" id="PF02861">
    <property type="entry name" value="Clp_N"/>
    <property type="match status" value="1"/>
</dbReference>